<evidence type="ECO:0000259" key="13">
    <source>
        <dbReference type="PROSITE" id="PS51722"/>
    </source>
</evidence>
<dbReference type="GO" id="GO:0003924">
    <property type="term" value="F:GTPase activity"/>
    <property type="evidence" value="ECO:0007669"/>
    <property type="project" value="UniProtKB-UniRule"/>
</dbReference>
<dbReference type="CDD" id="cd16260">
    <property type="entry name" value="EF4_III"/>
    <property type="match status" value="1"/>
</dbReference>
<evidence type="ECO:0000256" key="3">
    <source>
        <dbReference type="ARBA" id="ARBA00022741"/>
    </source>
</evidence>
<dbReference type="Pfam" id="PF00679">
    <property type="entry name" value="EFG_C"/>
    <property type="match status" value="1"/>
</dbReference>
<dbReference type="EC" id="3.6.5.n1" evidence="11 12"/>
<keyword evidence="15" id="KW-1185">Reference proteome</keyword>
<keyword evidence="14" id="KW-0251">Elongation factor</keyword>
<evidence type="ECO:0000313" key="14">
    <source>
        <dbReference type="EMBL" id="MVA98179.1"/>
    </source>
</evidence>
<evidence type="ECO:0000313" key="15">
    <source>
        <dbReference type="Proteomes" id="UP000463224"/>
    </source>
</evidence>
<dbReference type="Pfam" id="PF06421">
    <property type="entry name" value="LepA_C"/>
    <property type="match status" value="1"/>
</dbReference>
<dbReference type="Gene3D" id="3.40.50.300">
    <property type="entry name" value="P-loop containing nucleotide triphosphate hydrolases"/>
    <property type="match status" value="1"/>
</dbReference>
<dbReference type="Pfam" id="PF03144">
    <property type="entry name" value="GTP_EFTU_D2"/>
    <property type="match status" value="1"/>
</dbReference>
<dbReference type="InterPro" id="IPR031157">
    <property type="entry name" value="G_TR_CS"/>
</dbReference>
<dbReference type="NCBIfam" id="TIGR01393">
    <property type="entry name" value="lepA"/>
    <property type="match status" value="1"/>
</dbReference>
<keyword evidence="4 12" id="KW-0378">Hydrolase</keyword>
<comment type="function">
    <text evidence="9 12">Required for accurate and efficient protein synthesis under certain stress conditions. May act as a fidelity factor of the translation reaction, by catalyzing a one-codon backward translocation of tRNAs on improperly translocated ribosomes. Back-translocation proceeds from a post-translocation (POST) complex to a pre-translocation (PRE) complex, thus giving elongation factor G a second chance to translocate the tRNAs correctly. Binds to ribosomes in a GTP-dependent manner.</text>
</comment>
<comment type="caution">
    <text evidence="14">The sequence shown here is derived from an EMBL/GenBank/DDBJ whole genome shotgun (WGS) entry which is preliminary data.</text>
</comment>
<comment type="subcellular location">
    <subcellularLocation>
        <location evidence="12">Cell membrane</location>
        <topology evidence="12">Peripheral membrane protein</topology>
        <orientation evidence="12">Cytoplasmic side</orientation>
    </subcellularLocation>
</comment>
<dbReference type="GO" id="GO:0005525">
    <property type="term" value="F:GTP binding"/>
    <property type="evidence" value="ECO:0007669"/>
    <property type="project" value="UniProtKB-UniRule"/>
</dbReference>
<dbReference type="FunFam" id="3.30.70.240:FF:000007">
    <property type="entry name" value="Translation factor GUF1, mitochondrial"/>
    <property type="match status" value="1"/>
</dbReference>
<dbReference type="PROSITE" id="PS00301">
    <property type="entry name" value="G_TR_1"/>
    <property type="match status" value="1"/>
</dbReference>
<dbReference type="Gene3D" id="3.30.70.2570">
    <property type="entry name" value="Elongation factor 4, C-terminal domain"/>
    <property type="match status" value="1"/>
</dbReference>
<dbReference type="PANTHER" id="PTHR43512">
    <property type="entry name" value="TRANSLATION FACTOR GUF1-RELATED"/>
    <property type="match status" value="1"/>
</dbReference>
<dbReference type="Gene3D" id="3.30.70.240">
    <property type="match status" value="1"/>
</dbReference>
<dbReference type="InterPro" id="IPR013842">
    <property type="entry name" value="LepA_CTD"/>
</dbReference>
<comment type="similarity">
    <text evidence="1 12">Belongs to the TRAFAC class translation factor GTPase superfamily. Classic translation factor GTPase family. LepA subfamily.</text>
</comment>
<keyword evidence="3 12" id="KW-0547">Nucleotide-binding</keyword>
<organism evidence="14 15">
    <name type="scientific">Nitratireductor arenosus</name>
    <dbReference type="NCBI Taxonomy" id="2682096"/>
    <lineage>
        <taxon>Bacteria</taxon>
        <taxon>Pseudomonadati</taxon>
        <taxon>Pseudomonadota</taxon>
        <taxon>Alphaproteobacteria</taxon>
        <taxon>Hyphomicrobiales</taxon>
        <taxon>Phyllobacteriaceae</taxon>
        <taxon>Nitratireductor</taxon>
    </lineage>
</organism>
<feature type="domain" description="Tr-type G" evidence="13">
    <location>
        <begin position="6"/>
        <end position="188"/>
    </location>
</feature>
<dbReference type="InterPro" id="IPR035647">
    <property type="entry name" value="EFG_III/V"/>
</dbReference>
<dbReference type="CDD" id="cd03699">
    <property type="entry name" value="EF4_II"/>
    <property type="match status" value="1"/>
</dbReference>
<dbReference type="PROSITE" id="PS51722">
    <property type="entry name" value="G_TR_2"/>
    <property type="match status" value="1"/>
</dbReference>
<evidence type="ECO:0000256" key="10">
    <source>
        <dbReference type="ARBA" id="ARBA00061052"/>
    </source>
</evidence>
<dbReference type="Proteomes" id="UP000463224">
    <property type="component" value="Unassembled WGS sequence"/>
</dbReference>
<comment type="similarity">
    <text evidence="10">Belongs to the GTP-binding elongation factor family. LepA subfamily.</text>
</comment>
<keyword evidence="5 12" id="KW-0648">Protein biosynthesis</keyword>
<dbReference type="FunFam" id="3.40.50.300:FF:000078">
    <property type="entry name" value="Elongation factor 4"/>
    <property type="match status" value="1"/>
</dbReference>
<dbReference type="GO" id="GO:0003746">
    <property type="term" value="F:translation elongation factor activity"/>
    <property type="evidence" value="ECO:0007669"/>
    <property type="project" value="UniProtKB-UniRule"/>
</dbReference>
<dbReference type="InterPro" id="IPR038363">
    <property type="entry name" value="LepA_C_sf"/>
</dbReference>
<protein>
    <recommendedName>
        <fullName evidence="11 12">Elongation factor 4</fullName>
        <shortName evidence="12">EF-4</shortName>
        <ecNumber evidence="11 12">3.6.5.n1</ecNumber>
    </recommendedName>
    <alternativeName>
        <fullName evidence="12">Ribosomal back-translocase LepA</fullName>
    </alternativeName>
</protein>
<dbReference type="InterPro" id="IPR005225">
    <property type="entry name" value="Small_GTP-bd"/>
</dbReference>
<comment type="catalytic activity">
    <reaction evidence="8 12">
        <text>GTP + H2O = GDP + phosphate + H(+)</text>
        <dbReference type="Rhea" id="RHEA:19669"/>
        <dbReference type="ChEBI" id="CHEBI:15377"/>
        <dbReference type="ChEBI" id="CHEBI:15378"/>
        <dbReference type="ChEBI" id="CHEBI:37565"/>
        <dbReference type="ChEBI" id="CHEBI:43474"/>
        <dbReference type="ChEBI" id="CHEBI:58189"/>
        <dbReference type="EC" id="3.6.5.n1"/>
    </reaction>
</comment>
<dbReference type="AlphaFoldDB" id="A0A844QKJ8"/>
<dbReference type="SUPFAM" id="SSF54980">
    <property type="entry name" value="EF-G C-terminal domain-like"/>
    <property type="match status" value="2"/>
</dbReference>
<dbReference type="GO" id="GO:0005886">
    <property type="term" value="C:plasma membrane"/>
    <property type="evidence" value="ECO:0007669"/>
    <property type="project" value="UniProtKB-SubCell"/>
</dbReference>
<dbReference type="InterPro" id="IPR000640">
    <property type="entry name" value="EFG_V-like"/>
</dbReference>
<dbReference type="Gene3D" id="2.40.30.10">
    <property type="entry name" value="Translation factors"/>
    <property type="match status" value="1"/>
</dbReference>
<evidence type="ECO:0000256" key="1">
    <source>
        <dbReference type="ARBA" id="ARBA00005454"/>
    </source>
</evidence>
<dbReference type="PANTHER" id="PTHR43512:SF4">
    <property type="entry name" value="TRANSLATION FACTOR GUF1 HOMOLOG, CHLOROPLASTIC"/>
    <property type="match status" value="1"/>
</dbReference>
<name>A0A844QKJ8_9HYPH</name>
<keyword evidence="6 12" id="KW-0342">GTP-binding</keyword>
<dbReference type="Gene3D" id="3.30.70.870">
    <property type="entry name" value="Elongation Factor G (Translational Gtpase), domain 3"/>
    <property type="match status" value="1"/>
</dbReference>
<evidence type="ECO:0000256" key="5">
    <source>
        <dbReference type="ARBA" id="ARBA00022917"/>
    </source>
</evidence>
<dbReference type="PRINTS" id="PR00315">
    <property type="entry name" value="ELONGATNFCT"/>
</dbReference>
<feature type="binding site" evidence="12">
    <location>
        <begin position="18"/>
        <end position="23"/>
    </location>
    <ligand>
        <name>GTP</name>
        <dbReference type="ChEBI" id="CHEBI:37565"/>
    </ligand>
</feature>
<dbReference type="GO" id="GO:0045727">
    <property type="term" value="P:positive regulation of translation"/>
    <property type="evidence" value="ECO:0007669"/>
    <property type="project" value="UniProtKB-UniRule"/>
</dbReference>
<feature type="binding site" evidence="12">
    <location>
        <begin position="135"/>
        <end position="138"/>
    </location>
    <ligand>
        <name>GTP</name>
        <dbReference type="ChEBI" id="CHEBI:37565"/>
    </ligand>
</feature>
<evidence type="ECO:0000256" key="2">
    <source>
        <dbReference type="ARBA" id="ARBA00022475"/>
    </source>
</evidence>
<evidence type="ECO:0000256" key="12">
    <source>
        <dbReference type="HAMAP-Rule" id="MF_00071"/>
    </source>
</evidence>
<dbReference type="CDD" id="cd03709">
    <property type="entry name" value="lepA_C"/>
    <property type="match status" value="1"/>
</dbReference>
<dbReference type="CDD" id="cd01890">
    <property type="entry name" value="LepA"/>
    <property type="match status" value="1"/>
</dbReference>
<dbReference type="InterPro" id="IPR027417">
    <property type="entry name" value="P-loop_NTPase"/>
</dbReference>
<sequence>MRTPLSRIRNFSIVAHIDHGKSTLADRLIQSTGSLEQREMKEQVLDAMDIERERGITIKANTVRLEYDAADGEHYVLNLIDTPGHVDFAYEVSRSLAACEGSLLVVDASQGVEAQTLANVYQAIDNDHEIVVVLNKVDLPAAEPERIKAQIEEVIGLDASDALEISAKTGLGIAEVLEAIVKRLPPPKEGDAAAPLKAMLVDSWYDAYLGVIVLVRVIDGVLKKGQQIRMIGTDAKYQVDRVGVITPKRVMVDSLGPGELGFITASIKEVADTRVGDTITEEKRPTAKPLPGFKPAQPVVFCGLFPVDAADFEDLRAAMGKLRLNDASFSFEMETSAALGFGFRCGFLGLLHLEIVQERLEREFDLDLIATAPSVVYRLNLTGGEVRELHNPADMPDVVRIDHIEEPWIRATILTPDDYLGAILKLCQERRGIQVDLAYVGSRAMLTYDLPLNEVVFDFYDRLKSISKGYASFDYQLTDYREGDLVKMQILVNDEPVDALSMLVHRQAAEKRGRVMCEKLKELIPKHMFKIPIQAAIGGKVIARETISALRKDVTAKCYGGDVTRKRKLLEKQKEGKKRMRQFGKVEIPQAAFIEALKMGD</sequence>
<accession>A0A844QKJ8</accession>
<dbReference type="EMBL" id="WPHG01000003">
    <property type="protein sequence ID" value="MVA98179.1"/>
    <property type="molecule type" value="Genomic_DNA"/>
</dbReference>
<keyword evidence="2 12" id="KW-1003">Cell membrane</keyword>
<evidence type="ECO:0000256" key="4">
    <source>
        <dbReference type="ARBA" id="ARBA00022801"/>
    </source>
</evidence>
<dbReference type="GO" id="GO:0043022">
    <property type="term" value="F:ribosome binding"/>
    <property type="evidence" value="ECO:0007669"/>
    <property type="project" value="UniProtKB-UniRule"/>
</dbReference>
<dbReference type="InterPro" id="IPR004161">
    <property type="entry name" value="EFTu-like_2"/>
</dbReference>
<dbReference type="Pfam" id="PF00009">
    <property type="entry name" value="GTP_EFTU"/>
    <property type="match status" value="1"/>
</dbReference>
<gene>
    <name evidence="12 14" type="primary">lepA</name>
    <name evidence="14" type="ORF">GN330_13090</name>
</gene>
<reference evidence="14 15" key="1">
    <citation type="submission" date="2019-12" db="EMBL/GenBank/DDBJ databases">
        <title>Nitratireductor arenosus sp. nov., Isolated from sea sand, Jeju island, South Korea.</title>
        <authorList>
            <person name="Kim W."/>
        </authorList>
    </citation>
    <scope>NUCLEOTIDE SEQUENCE [LARGE SCALE GENOMIC DNA]</scope>
    <source>
        <strain evidence="14 15">CAU 1489</strain>
    </source>
</reference>
<dbReference type="FunFam" id="3.30.70.870:FF:000004">
    <property type="entry name" value="Translation factor GUF1, mitochondrial"/>
    <property type="match status" value="1"/>
</dbReference>
<evidence type="ECO:0000256" key="9">
    <source>
        <dbReference type="ARBA" id="ARBA00057626"/>
    </source>
</evidence>
<dbReference type="NCBIfam" id="TIGR00231">
    <property type="entry name" value="small_GTP"/>
    <property type="match status" value="1"/>
</dbReference>
<dbReference type="FunFam" id="3.30.70.2570:FF:000001">
    <property type="entry name" value="Translation factor GUF1, mitochondrial"/>
    <property type="match status" value="1"/>
</dbReference>
<dbReference type="FunFam" id="2.40.30.10:FF:000015">
    <property type="entry name" value="Translation factor GUF1, mitochondrial"/>
    <property type="match status" value="1"/>
</dbReference>
<evidence type="ECO:0000256" key="11">
    <source>
        <dbReference type="ARBA" id="ARBA00066744"/>
    </source>
</evidence>
<evidence type="ECO:0000256" key="7">
    <source>
        <dbReference type="ARBA" id="ARBA00023136"/>
    </source>
</evidence>
<dbReference type="SUPFAM" id="SSF52540">
    <property type="entry name" value="P-loop containing nucleoside triphosphate hydrolases"/>
    <property type="match status" value="1"/>
</dbReference>
<dbReference type="InterPro" id="IPR035654">
    <property type="entry name" value="LepA_IV"/>
</dbReference>
<dbReference type="HAMAP" id="MF_00071">
    <property type="entry name" value="LepA"/>
    <property type="match status" value="1"/>
</dbReference>
<dbReference type="InterPro" id="IPR000795">
    <property type="entry name" value="T_Tr_GTP-bd_dom"/>
</dbReference>
<dbReference type="GO" id="GO:0097216">
    <property type="term" value="F:guanosine tetraphosphate binding"/>
    <property type="evidence" value="ECO:0007669"/>
    <property type="project" value="UniProtKB-ARBA"/>
</dbReference>
<dbReference type="InterPro" id="IPR006297">
    <property type="entry name" value="EF-4"/>
</dbReference>
<evidence type="ECO:0000256" key="8">
    <source>
        <dbReference type="ARBA" id="ARBA00050293"/>
    </source>
</evidence>
<keyword evidence="7 12" id="KW-0472">Membrane</keyword>
<dbReference type="RefSeq" id="WP_156713144.1">
    <property type="nucleotide sequence ID" value="NZ_WPHG01000003.1"/>
</dbReference>
<proteinExistence type="inferred from homology"/>
<evidence type="ECO:0000256" key="6">
    <source>
        <dbReference type="ARBA" id="ARBA00023134"/>
    </source>
</evidence>